<evidence type="ECO:0000313" key="4">
    <source>
        <dbReference type="EMBL" id="GGE00341.1"/>
    </source>
</evidence>
<dbReference type="GO" id="GO:0004519">
    <property type="term" value="F:endonuclease activity"/>
    <property type="evidence" value="ECO:0007669"/>
    <property type="project" value="InterPro"/>
</dbReference>
<evidence type="ECO:0000259" key="2">
    <source>
        <dbReference type="Pfam" id="PF05876"/>
    </source>
</evidence>
<feature type="region of interest" description="Disordered" evidence="1">
    <location>
        <begin position="670"/>
        <end position="745"/>
    </location>
</feature>
<dbReference type="Pfam" id="PF05876">
    <property type="entry name" value="GpA_ATPase"/>
    <property type="match status" value="1"/>
</dbReference>
<dbReference type="InterPro" id="IPR027417">
    <property type="entry name" value="P-loop_NTPase"/>
</dbReference>
<dbReference type="InterPro" id="IPR046453">
    <property type="entry name" value="GpA_ATPase"/>
</dbReference>
<protein>
    <submittedName>
        <fullName evidence="4">Terminase</fullName>
    </submittedName>
</protein>
<evidence type="ECO:0000256" key="1">
    <source>
        <dbReference type="SAM" id="MobiDB-lite"/>
    </source>
</evidence>
<dbReference type="GO" id="GO:0016887">
    <property type="term" value="F:ATP hydrolysis activity"/>
    <property type="evidence" value="ECO:0007669"/>
    <property type="project" value="InterPro"/>
</dbReference>
<feature type="domain" description="Terminase large subunit GpA endonuclease" evidence="3">
    <location>
        <begin position="330"/>
        <end position="642"/>
    </location>
</feature>
<feature type="domain" description="Phage terminase large subunit GpA ATPase" evidence="2">
    <location>
        <begin position="66"/>
        <end position="319"/>
    </location>
</feature>
<evidence type="ECO:0000313" key="5">
    <source>
        <dbReference type="Proteomes" id="UP000644699"/>
    </source>
</evidence>
<proteinExistence type="predicted"/>
<name>A0A916ZK79_9HYPH</name>
<feature type="compositionally biased region" description="Pro residues" evidence="1">
    <location>
        <begin position="677"/>
        <end position="686"/>
    </location>
</feature>
<dbReference type="Pfam" id="PF20454">
    <property type="entry name" value="GpA_nuclease"/>
    <property type="match status" value="1"/>
</dbReference>
<dbReference type="Gene3D" id="3.40.50.300">
    <property type="entry name" value="P-loop containing nucleotide triphosphate hydrolases"/>
    <property type="match status" value="1"/>
</dbReference>
<dbReference type="EMBL" id="BMIQ01000002">
    <property type="protein sequence ID" value="GGE00341.1"/>
    <property type="molecule type" value="Genomic_DNA"/>
</dbReference>
<dbReference type="AlphaFoldDB" id="A0A916ZK79"/>
<accession>A0A916ZK79</accession>
<comment type="caution">
    <text evidence="4">The sequence shown here is derived from an EMBL/GenBank/DDBJ whole genome shotgun (WGS) entry which is preliminary data.</text>
</comment>
<evidence type="ECO:0000259" key="3">
    <source>
        <dbReference type="Pfam" id="PF20454"/>
    </source>
</evidence>
<dbReference type="InterPro" id="IPR046454">
    <property type="entry name" value="GpA_endonuclease"/>
</dbReference>
<sequence>MSLLDDPGFTRDCIELTRTGAGAFLAALGKGAQALVPNEPMDIVEWIESHVVIPPEVSERAGPAEVTKLQAGILRAGQDHRTRQRTFKKPVRIGSSLMTAFEILYYAFHEGQPCIYYERSDGAAQDFHDKVLMPLILASPKLAPLLRPRTKAGVQDAWSDIILRNGAPIQMRSASNNSSFRAIKGSKVFADEVSSKEWRDLSKHSEGSKLGLARNRGQQFANFLLGVGSTPTNAGECVVSIELARSDRRRFHVPCPHCQVMIPLLPDIRRSESRSMKTGGGLRWTETDDRVDDAWYECQECDRHIEEVQKLDLLDKGEWVATSTTGEEGHAGFEIWGIYSSDPRSGFLDIARDHRKAQHDAGEMPRFVNTVLAQEFSRSPVAEVDPASLDARKVAYKLADGTPAEGPSWAIGAWAGIDAQQGSLDDQTRPPRLEMTIHVTGPNRRRAVVKHHVIAFREVVDRFTGEIEEVPVEPFTAACADIVWEILERGILLEDGRRLPIKRCAVDNGWRTDDAQKFCMLPKSKALGIVPVRGASSERAGNRAPLVPANLMVARSPKSGRQYLWVGTQTAKDIIRRILSIPVPGPESVEFSADLPEDYFRGLLQERLVEIRPGVRMWRPIDPKITAEPLDCLAYSLAMERMDVRKNPRLRKAIDEIAPEAVEAALVAQAEAAAAPVDPPPEPPADASPGKSGEAEGQAGDQTSGGVRFRIVQRVVPRPVPPVETEPAKAQKVRRRPKQTGGIGW</sequence>
<reference evidence="4" key="1">
    <citation type="journal article" date="2014" name="Int. J. Syst. Evol. Microbiol.">
        <title>Complete genome sequence of Corynebacterium casei LMG S-19264T (=DSM 44701T), isolated from a smear-ripened cheese.</title>
        <authorList>
            <consortium name="US DOE Joint Genome Institute (JGI-PGF)"/>
            <person name="Walter F."/>
            <person name="Albersmeier A."/>
            <person name="Kalinowski J."/>
            <person name="Ruckert C."/>
        </authorList>
    </citation>
    <scope>NUCLEOTIDE SEQUENCE</scope>
    <source>
        <strain evidence="4">CGMCC 1.15367</strain>
    </source>
</reference>
<gene>
    <name evidence="4" type="ORF">GCM10011390_18950</name>
</gene>
<organism evidence="4 5">
    <name type="scientific">Aureimonas endophytica</name>
    <dbReference type="NCBI Taxonomy" id="2027858"/>
    <lineage>
        <taxon>Bacteria</taxon>
        <taxon>Pseudomonadati</taxon>
        <taxon>Pseudomonadota</taxon>
        <taxon>Alphaproteobacteria</taxon>
        <taxon>Hyphomicrobiales</taxon>
        <taxon>Aurantimonadaceae</taxon>
        <taxon>Aureimonas</taxon>
    </lineage>
</organism>
<reference evidence="4" key="2">
    <citation type="submission" date="2020-09" db="EMBL/GenBank/DDBJ databases">
        <authorList>
            <person name="Sun Q."/>
            <person name="Zhou Y."/>
        </authorList>
    </citation>
    <scope>NUCLEOTIDE SEQUENCE</scope>
    <source>
        <strain evidence="4">CGMCC 1.15367</strain>
    </source>
</reference>
<dbReference type="RefSeq" id="WP_188907967.1">
    <property type="nucleotide sequence ID" value="NZ_BMIQ01000002.1"/>
</dbReference>
<dbReference type="Proteomes" id="UP000644699">
    <property type="component" value="Unassembled WGS sequence"/>
</dbReference>
<feature type="compositionally biased region" description="Low complexity" evidence="1">
    <location>
        <begin position="707"/>
        <end position="717"/>
    </location>
</feature>
<keyword evidence="5" id="KW-1185">Reference proteome</keyword>